<dbReference type="Pfam" id="PF13193">
    <property type="entry name" value="AMP-binding_C"/>
    <property type="match status" value="1"/>
</dbReference>
<feature type="domain" description="AMP-dependent synthetase/ligase" evidence="4">
    <location>
        <begin position="40"/>
        <end position="135"/>
    </location>
</feature>
<reference evidence="6 7" key="1">
    <citation type="journal article" date="2013" name="ISME J.">
        <title>A metabolic model for members of the genus Tetrasphaera involved in enhanced biological phosphorus removal.</title>
        <authorList>
            <person name="Kristiansen R."/>
            <person name="Nguyen H.T.T."/>
            <person name="Saunders A.M."/>
            <person name="Nielsen J.L."/>
            <person name="Wimmer R."/>
            <person name="Le V.Q."/>
            <person name="McIlroy S.J."/>
            <person name="Petrovski S."/>
            <person name="Seviour R.J."/>
            <person name="Calteau A."/>
            <person name="Nielsen K.L."/>
            <person name="Nielsen P.H."/>
        </authorList>
    </citation>
    <scope>NUCLEOTIDE SEQUENCE [LARGE SCALE GENOMIC DNA]</scope>
    <source>
        <strain evidence="6 7">T1-X7</strain>
    </source>
</reference>
<dbReference type="InterPro" id="IPR042099">
    <property type="entry name" value="ANL_N_sf"/>
</dbReference>
<dbReference type="Gene3D" id="3.30.300.30">
    <property type="match status" value="1"/>
</dbReference>
<comment type="caution">
    <text evidence="6">The sequence shown here is derived from an EMBL/GenBank/DDBJ whole genome shotgun (WGS) entry which is preliminary data.</text>
</comment>
<sequence length="510" mass="54129">MTDVVVIPRDENPFGRDGVRIDANGVPRYAELPVSLVAMLEHQVTTRPDAEALVEIDGERLTYRELWDRASRVAGGLRESGLQRGDRVAVRYPAGVRWVLAFWGTLIAGGIVVAVNTRSSQPEVEFILGDAGVTVDLGPDVPLPDGGPVTEPGLGLDDVAAFFYTSGTTGHPKGVPTTHEAFLTNVENMIRCLGISHDVGEDLRTLISVPLFHVTGCNSQLLVATQVGGASVIMPALDQVRLIETIAGERISFIVTVPAVYALILRRPEFADADVSAIRWVGYGGAPIAPSLVSALQKAFPAAEVFNGYGMTETASLLTSLPHRDAVAHADSVGYAVPSVDLGVVPSADDPQLGELVARGANVTTGYWERPETTAETIVDGWLHTGDVVRVDEAGRIHIVDRIKDIIIRGGENVSSIEVEAALSSAPGVLEAAVLAVPDDIMGEKVGAVVYGGEATPEVEAILAHCREQLADFKVPQYLVVADGPLPRNPGGKLVKTALRDTVVWGPPLR</sequence>
<protein>
    <submittedName>
        <fullName evidence="6">FadD13</fullName>
    </submittedName>
</protein>
<gene>
    <name evidence="6" type="primary">fadD</name>
    <name evidence="6" type="ORF">BN12_1560044</name>
</gene>
<proteinExistence type="inferred from homology"/>
<feature type="domain" description="AMP-binding enzyme C-terminal" evidence="5">
    <location>
        <begin position="418"/>
        <end position="493"/>
    </location>
</feature>
<evidence type="ECO:0000259" key="5">
    <source>
        <dbReference type="Pfam" id="PF13193"/>
    </source>
</evidence>
<dbReference type="InterPro" id="IPR025110">
    <property type="entry name" value="AMP-bd_C"/>
</dbReference>
<dbReference type="InterPro" id="IPR045851">
    <property type="entry name" value="AMP-bd_C_sf"/>
</dbReference>
<evidence type="ECO:0000259" key="4">
    <source>
        <dbReference type="Pfam" id="PF00501"/>
    </source>
</evidence>
<dbReference type="SUPFAM" id="SSF56801">
    <property type="entry name" value="Acetyl-CoA synthetase-like"/>
    <property type="match status" value="1"/>
</dbReference>
<dbReference type="PANTHER" id="PTHR43201">
    <property type="entry name" value="ACYL-COA SYNTHETASE"/>
    <property type="match status" value="1"/>
</dbReference>
<dbReference type="Pfam" id="PF00501">
    <property type="entry name" value="AMP-binding"/>
    <property type="match status" value="2"/>
</dbReference>
<dbReference type="AlphaFoldDB" id="A0A077LYD1"/>
<feature type="domain" description="AMP-dependent synthetase/ligase" evidence="4">
    <location>
        <begin position="149"/>
        <end position="368"/>
    </location>
</feature>
<dbReference type="Gene3D" id="3.40.50.12780">
    <property type="entry name" value="N-terminal domain of ligase-like"/>
    <property type="match status" value="1"/>
</dbReference>
<organism evidence="6 7">
    <name type="scientific">Nostocoides japonicum T1-X7</name>
    <dbReference type="NCBI Taxonomy" id="1194083"/>
    <lineage>
        <taxon>Bacteria</taxon>
        <taxon>Bacillati</taxon>
        <taxon>Actinomycetota</taxon>
        <taxon>Actinomycetes</taxon>
        <taxon>Micrococcales</taxon>
        <taxon>Intrasporangiaceae</taxon>
        <taxon>Nostocoides</taxon>
    </lineage>
</organism>
<keyword evidence="3" id="KW-1133">Transmembrane helix</keyword>
<dbReference type="InterPro" id="IPR000873">
    <property type="entry name" value="AMP-dep_synth/lig_dom"/>
</dbReference>
<keyword evidence="2" id="KW-0436">Ligase</keyword>
<dbReference type="RefSeq" id="WP_048553867.1">
    <property type="nucleotide sequence ID" value="NZ_HF570958.1"/>
</dbReference>
<dbReference type="PANTHER" id="PTHR43201:SF5">
    <property type="entry name" value="MEDIUM-CHAIN ACYL-COA LIGASE ACSF2, MITOCHONDRIAL"/>
    <property type="match status" value="1"/>
</dbReference>
<evidence type="ECO:0000313" key="6">
    <source>
        <dbReference type="EMBL" id="CCH76984.1"/>
    </source>
</evidence>
<dbReference type="GO" id="GO:0006631">
    <property type="term" value="P:fatty acid metabolic process"/>
    <property type="evidence" value="ECO:0007669"/>
    <property type="project" value="TreeGrafter"/>
</dbReference>
<accession>A0A077LYD1</accession>
<dbReference type="EMBL" id="CAJB01000064">
    <property type="protein sequence ID" value="CCH76984.1"/>
    <property type="molecule type" value="Genomic_DNA"/>
</dbReference>
<evidence type="ECO:0000256" key="1">
    <source>
        <dbReference type="ARBA" id="ARBA00006432"/>
    </source>
</evidence>
<name>A0A077LYD1_9MICO</name>
<evidence type="ECO:0000256" key="3">
    <source>
        <dbReference type="SAM" id="Phobius"/>
    </source>
</evidence>
<dbReference type="STRING" id="1194083.BN12_1560044"/>
<evidence type="ECO:0000256" key="2">
    <source>
        <dbReference type="ARBA" id="ARBA00022598"/>
    </source>
</evidence>
<keyword evidence="3" id="KW-0812">Transmembrane</keyword>
<comment type="similarity">
    <text evidence="1">Belongs to the ATP-dependent AMP-binding enzyme family.</text>
</comment>
<evidence type="ECO:0000313" key="7">
    <source>
        <dbReference type="Proteomes" id="UP000035721"/>
    </source>
</evidence>
<dbReference type="Proteomes" id="UP000035721">
    <property type="component" value="Unassembled WGS sequence"/>
</dbReference>
<dbReference type="PROSITE" id="PS00455">
    <property type="entry name" value="AMP_BINDING"/>
    <property type="match status" value="1"/>
</dbReference>
<keyword evidence="7" id="KW-1185">Reference proteome</keyword>
<dbReference type="GO" id="GO:0031956">
    <property type="term" value="F:medium-chain fatty acid-CoA ligase activity"/>
    <property type="evidence" value="ECO:0007669"/>
    <property type="project" value="TreeGrafter"/>
</dbReference>
<dbReference type="OrthoDB" id="9803968at2"/>
<feature type="transmembrane region" description="Helical" evidence="3">
    <location>
        <begin position="94"/>
        <end position="115"/>
    </location>
</feature>
<dbReference type="InterPro" id="IPR020845">
    <property type="entry name" value="AMP-binding_CS"/>
</dbReference>
<keyword evidence="3" id="KW-0472">Membrane</keyword>